<proteinExistence type="predicted"/>
<protein>
    <submittedName>
        <fullName evidence="2">Uncharacterized protein</fullName>
    </submittedName>
</protein>
<dbReference type="Proteomes" id="UP000553193">
    <property type="component" value="Unassembled WGS sequence"/>
</dbReference>
<sequence length="104" mass="12048">MISVEVQKRAQKMVKQSQGKDQPLTDWAPFAVPDAEAWRELQRRRHLIRQVDSLSQIARDEGYFSCYDILSGAADRLRQLLILTARFEEPMPAPPRVRKSRRAA</sequence>
<accession>A0A840AAA3</accession>
<organism evidence="2 3">
    <name type="scientific">Roseococcus suduntuyensis</name>
    <dbReference type="NCBI Taxonomy" id="455361"/>
    <lineage>
        <taxon>Bacteria</taxon>
        <taxon>Pseudomonadati</taxon>
        <taxon>Pseudomonadota</taxon>
        <taxon>Alphaproteobacteria</taxon>
        <taxon>Acetobacterales</taxon>
        <taxon>Roseomonadaceae</taxon>
        <taxon>Roseococcus</taxon>
    </lineage>
</organism>
<dbReference type="EMBL" id="JACIDJ010000002">
    <property type="protein sequence ID" value="MBB3898439.1"/>
    <property type="molecule type" value="Genomic_DNA"/>
</dbReference>
<evidence type="ECO:0000256" key="1">
    <source>
        <dbReference type="SAM" id="MobiDB-lite"/>
    </source>
</evidence>
<gene>
    <name evidence="2" type="ORF">GGQ83_001876</name>
</gene>
<dbReference type="AlphaFoldDB" id="A0A840AAA3"/>
<comment type="caution">
    <text evidence="2">The sequence shown here is derived from an EMBL/GenBank/DDBJ whole genome shotgun (WGS) entry which is preliminary data.</text>
</comment>
<reference evidence="2 3" key="1">
    <citation type="submission" date="2020-08" db="EMBL/GenBank/DDBJ databases">
        <title>Genomic Encyclopedia of Type Strains, Phase IV (KMG-IV): sequencing the most valuable type-strain genomes for metagenomic binning, comparative biology and taxonomic classification.</title>
        <authorList>
            <person name="Goeker M."/>
        </authorList>
    </citation>
    <scope>NUCLEOTIDE SEQUENCE [LARGE SCALE GENOMIC DNA]</scope>
    <source>
        <strain evidence="2 3">DSM 19979</strain>
    </source>
</reference>
<name>A0A840AAA3_9PROT</name>
<evidence type="ECO:0000313" key="3">
    <source>
        <dbReference type="Proteomes" id="UP000553193"/>
    </source>
</evidence>
<dbReference type="RefSeq" id="WP_184383500.1">
    <property type="nucleotide sequence ID" value="NZ_JACIDJ010000002.1"/>
</dbReference>
<feature type="region of interest" description="Disordered" evidence="1">
    <location>
        <begin position="1"/>
        <end position="26"/>
    </location>
</feature>
<evidence type="ECO:0000313" key="2">
    <source>
        <dbReference type="EMBL" id="MBB3898439.1"/>
    </source>
</evidence>
<keyword evidence="3" id="KW-1185">Reference proteome</keyword>